<evidence type="ECO:0000313" key="2">
    <source>
        <dbReference type="EMBL" id="MBK1832726.1"/>
    </source>
</evidence>
<reference evidence="2" key="1">
    <citation type="submission" date="2021-01" db="EMBL/GenBank/DDBJ databases">
        <title>Modified the classification status of verrucomicrobia.</title>
        <authorList>
            <person name="Feng X."/>
        </authorList>
    </citation>
    <scope>NUCLEOTIDE SEQUENCE</scope>
    <source>
        <strain evidence="2">KCTC 12986</strain>
    </source>
</reference>
<dbReference type="Gene3D" id="3.40.250.10">
    <property type="entry name" value="Rhodanese-like domain"/>
    <property type="match status" value="1"/>
</dbReference>
<dbReference type="SUPFAM" id="SSF52821">
    <property type="entry name" value="Rhodanese/Cell cycle control phosphatase"/>
    <property type="match status" value="1"/>
</dbReference>
<dbReference type="InterPro" id="IPR038062">
    <property type="entry name" value="ScdA-like_N_sf"/>
</dbReference>
<comment type="caution">
    <text evidence="2">The sequence shown here is derived from an EMBL/GenBank/DDBJ whole genome shotgun (WGS) entry which is preliminary data.</text>
</comment>
<dbReference type="Pfam" id="PF00581">
    <property type="entry name" value="Rhodanese"/>
    <property type="match status" value="1"/>
</dbReference>
<dbReference type="PROSITE" id="PS50206">
    <property type="entry name" value="RHODANESE_3"/>
    <property type="match status" value="1"/>
</dbReference>
<proteinExistence type="predicted"/>
<evidence type="ECO:0000313" key="3">
    <source>
        <dbReference type="Proteomes" id="UP000604083"/>
    </source>
</evidence>
<keyword evidence="3" id="KW-1185">Reference proteome</keyword>
<dbReference type="InterPro" id="IPR036873">
    <property type="entry name" value="Rhodanese-like_dom_sf"/>
</dbReference>
<dbReference type="EMBL" id="JAENIO010000002">
    <property type="protein sequence ID" value="MBK1832726.1"/>
    <property type="molecule type" value="Genomic_DNA"/>
</dbReference>
<sequence>MISSLPDPDRSMKELLREFPSARRALFADFHIGGCQSCAFSEEDTLAEVCRQHELAVTAVQETILRSHEQEQALLVPPLSLKEEMRKENPPLLVDVRTREEHEAVALPGSQLLTESTLGALTASDPTARIILYDHTGKTVLDQVSWFRGHGLKETFALAGGIDAYAREADPSLPRYRLELD</sequence>
<evidence type="ECO:0000259" key="1">
    <source>
        <dbReference type="PROSITE" id="PS50206"/>
    </source>
</evidence>
<feature type="domain" description="Rhodanese" evidence="1">
    <location>
        <begin position="87"/>
        <end position="174"/>
    </location>
</feature>
<gene>
    <name evidence="2" type="ORF">JIN78_01520</name>
</gene>
<dbReference type="Proteomes" id="UP000604083">
    <property type="component" value="Unassembled WGS sequence"/>
</dbReference>
<dbReference type="Gene3D" id="1.10.3910.10">
    <property type="entry name" value="SP0561-like"/>
    <property type="match status" value="1"/>
</dbReference>
<dbReference type="RefSeq" id="WP_200390157.1">
    <property type="nucleotide sequence ID" value="NZ_JAENIO010000002.1"/>
</dbReference>
<name>A0A934VL38_9BACT</name>
<protein>
    <recommendedName>
        <fullName evidence="1">Rhodanese domain-containing protein</fullName>
    </recommendedName>
</protein>
<dbReference type="SMART" id="SM00450">
    <property type="entry name" value="RHOD"/>
    <property type="match status" value="1"/>
</dbReference>
<dbReference type="InterPro" id="IPR001763">
    <property type="entry name" value="Rhodanese-like_dom"/>
</dbReference>
<dbReference type="AlphaFoldDB" id="A0A934VL38"/>
<accession>A0A934VL38</accession>
<organism evidence="2 3">
    <name type="scientific">Roseibacillus ishigakijimensis</name>
    <dbReference type="NCBI Taxonomy" id="454146"/>
    <lineage>
        <taxon>Bacteria</taxon>
        <taxon>Pseudomonadati</taxon>
        <taxon>Verrucomicrobiota</taxon>
        <taxon>Verrucomicrobiia</taxon>
        <taxon>Verrucomicrobiales</taxon>
        <taxon>Verrucomicrobiaceae</taxon>
        <taxon>Roseibacillus</taxon>
    </lineage>
</organism>